<dbReference type="eggNOG" id="ENOG502ZYAJ">
    <property type="taxonomic scope" value="Bacteria"/>
</dbReference>
<proteinExistence type="predicted"/>
<reference evidence="2 3" key="1">
    <citation type="submission" date="2013-09" db="EMBL/GenBank/DDBJ databases">
        <authorList>
            <person name="Zeng Z."/>
            <person name="Chen C."/>
        </authorList>
    </citation>
    <scope>NUCLEOTIDE SEQUENCE [LARGE SCALE GENOMIC DNA]</scope>
    <source>
        <strain evidence="2 3">WB 3.3-2</strain>
    </source>
</reference>
<dbReference type="AlphaFoldDB" id="A0A0A2LZW9"/>
<evidence type="ECO:0000313" key="2">
    <source>
        <dbReference type="EMBL" id="KGO84891.1"/>
    </source>
</evidence>
<keyword evidence="1" id="KW-1133">Transmembrane helix</keyword>
<evidence type="ECO:0000256" key="1">
    <source>
        <dbReference type="SAM" id="Phobius"/>
    </source>
</evidence>
<keyword evidence="1" id="KW-0812">Transmembrane</keyword>
<evidence type="ECO:0000313" key="3">
    <source>
        <dbReference type="Proteomes" id="UP000030152"/>
    </source>
</evidence>
<feature type="transmembrane region" description="Helical" evidence="1">
    <location>
        <begin position="9"/>
        <end position="28"/>
    </location>
</feature>
<dbReference type="EMBL" id="JRLX01000032">
    <property type="protein sequence ID" value="KGO84891.1"/>
    <property type="molecule type" value="Genomic_DNA"/>
</dbReference>
<name>A0A0A2LZW9_9FLAO</name>
<gene>
    <name evidence="2" type="ORF">Q765_19180</name>
</gene>
<comment type="caution">
    <text evidence="2">The sequence shown here is derived from an EMBL/GenBank/DDBJ whole genome shotgun (WGS) entry which is preliminary data.</text>
</comment>
<dbReference type="Proteomes" id="UP000030152">
    <property type="component" value="Unassembled WGS sequence"/>
</dbReference>
<sequence length="101" mass="11582">MKNYDLKHVAYHILVGLYFMWLVVFGILLSMGLNSAFGGGSLQLLQIYPVWISLNFIMGTSVFVVLRLFRNRTFLSRIINYSYYVVIIAALITLLLIMNKG</sequence>
<organism evidence="2 3">
    <name type="scientific">Flavobacterium rivuli WB 3.3-2 = DSM 21788</name>
    <dbReference type="NCBI Taxonomy" id="1121895"/>
    <lineage>
        <taxon>Bacteria</taxon>
        <taxon>Pseudomonadati</taxon>
        <taxon>Bacteroidota</taxon>
        <taxon>Flavobacteriia</taxon>
        <taxon>Flavobacteriales</taxon>
        <taxon>Flavobacteriaceae</taxon>
        <taxon>Flavobacterium</taxon>
    </lineage>
</organism>
<feature type="transmembrane region" description="Helical" evidence="1">
    <location>
        <begin position="48"/>
        <end position="69"/>
    </location>
</feature>
<keyword evidence="1" id="KW-0472">Membrane</keyword>
<protein>
    <submittedName>
        <fullName evidence="2">Uncharacterized protein</fullName>
    </submittedName>
</protein>
<feature type="transmembrane region" description="Helical" evidence="1">
    <location>
        <begin position="81"/>
        <end position="98"/>
    </location>
</feature>
<accession>A0A0A2LZW9</accession>
<keyword evidence="3" id="KW-1185">Reference proteome</keyword>